<keyword evidence="1" id="KW-1133">Transmembrane helix</keyword>
<proteinExistence type="predicted"/>
<feature type="transmembrane region" description="Helical" evidence="1">
    <location>
        <begin position="246"/>
        <end position="273"/>
    </location>
</feature>
<dbReference type="Gramene" id="TuG1812G0100004774.01.T01">
    <property type="protein sequence ID" value="TuG1812G0100004774.01.T01"/>
    <property type="gene ID" value="TuG1812G0100004774.01"/>
</dbReference>
<dbReference type="RefSeq" id="XP_048552186.1">
    <property type="nucleotide sequence ID" value="XM_048696229.1"/>
</dbReference>
<dbReference type="EnsemblPlants" id="TuG1812G0100004774.01.T01">
    <property type="protein sequence ID" value="TuG1812G0100004774.01.T01"/>
    <property type="gene ID" value="TuG1812G0100004774.01"/>
</dbReference>
<keyword evidence="3" id="KW-1185">Reference proteome</keyword>
<dbReference type="OrthoDB" id="10410581at2759"/>
<gene>
    <name evidence="2" type="primary">LOC125532037</name>
</gene>
<evidence type="ECO:0000313" key="2">
    <source>
        <dbReference type="EnsemblPlants" id="TuG1812G0100004774.01.T01"/>
    </source>
</evidence>
<dbReference type="KEGG" id="tua:125532037"/>
<protein>
    <submittedName>
        <fullName evidence="2">Uncharacterized protein</fullName>
    </submittedName>
</protein>
<accession>A0A8R7P8D8</accession>
<sequence length="297" mass="32722">MFRRPLAGQSSTTELFIFFLHMGCWARKRPGPVSNKTECSFLPVPPFPFPFRPAAAAVGGGSESTARPHHFHFELSPTGQEMAAVLRSATRRLAGHLPALERGHIQLPGASFDPLKGHCSAHSGFTSHCSPQTAALHGGAFRPARIAPSSNPVGSMCTRMFSTPAGGSARPPQDKFWFEVVVHRTPCPENPRPCLYRKRFYNVDKDKAELIFRHFLSRVNQDSKAAASDSLKSRFTKLKFIVTDKLYLVLVGAALKSGKMQLLIVCALFYVLFLRAPSFMRRMARVAAPPAKGNESE</sequence>
<reference evidence="2" key="3">
    <citation type="submission" date="2022-06" db="UniProtKB">
        <authorList>
            <consortium name="EnsemblPlants"/>
        </authorList>
    </citation>
    <scope>IDENTIFICATION</scope>
</reference>
<dbReference type="RefSeq" id="XP_048552170.1">
    <property type="nucleotide sequence ID" value="XM_048696213.1"/>
</dbReference>
<dbReference type="RefSeq" id="XP_048552176.1">
    <property type="nucleotide sequence ID" value="XM_048696219.1"/>
</dbReference>
<keyword evidence="1" id="KW-0812">Transmembrane</keyword>
<dbReference type="Proteomes" id="UP000015106">
    <property type="component" value="Chromosome 1"/>
</dbReference>
<evidence type="ECO:0000256" key="1">
    <source>
        <dbReference type="SAM" id="Phobius"/>
    </source>
</evidence>
<dbReference type="AlphaFoldDB" id="A0A8R7P8D8"/>
<organism evidence="2 3">
    <name type="scientific">Triticum urartu</name>
    <name type="common">Red wild einkorn</name>
    <name type="synonym">Crithodium urartu</name>
    <dbReference type="NCBI Taxonomy" id="4572"/>
    <lineage>
        <taxon>Eukaryota</taxon>
        <taxon>Viridiplantae</taxon>
        <taxon>Streptophyta</taxon>
        <taxon>Embryophyta</taxon>
        <taxon>Tracheophyta</taxon>
        <taxon>Spermatophyta</taxon>
        <taxon>Magnoliopsida</taxon>
        <taxon>Liliopsida</taxon>
        <taxon>Poales</taxon>
        <taxon>Poaceae</taxon>
        <taxon>BOP clade</taxon>
        <taxon>Pooideae</taxon>
        <taxon>Triticodae</taxon>
        <taxon>Triticeae</taxon>
        <taxon>Triticinae</taxon>
        <taxon>Triticum</taxon>
    </lineage>
</organism>
<dbReference type="GeneID" id="125532037"/>
<reference evidence="2" key="2">
    <citation type="submission" date="2018-03" db="EMBL/GenBank/DDBJ databases">
        <title>The Triticum urartu genome reveals the dynamic nature of wheat genome evolution.</title>
        <authorList>
            <person name="Ling H."/>
            <person name="Ma B."/>
            <person name="Shi X."/>
            <person name="Liu H."/>
            <person name="Dong L."/>
            <person name="Sun H."/>
            <person name="Cao Y."/>
            <person name="Gao Q."/>
            <person name="Zheng S."/>
            <person name="Li Y."/>
            <person name="Yu Y."/>
            <person name="Du H."/>
            <person name="Qi M."/>
            <person name="Li Y."/>
            <person name="Yu H."/>
            <person name="Cui Y."/>
            <person name="Wang N."/>
            <person name="Chen C."/>
            <person name="Wu H."/>
            <person name="Zhao Y."/>
            <person name="Zhang J."/>
            <person name="Li Y."/>
            <person name="Zhou W."/>
            <person name="Zhang B."/>
            <person name="Hu W."/>
            <person name="Eijk M."/>
            <person name="Tang J."/>
            <person name="Witsenboer H."/>
            <person name="Zhao S."/>
            <person name="Li Z."/>
            <person name="Zhang A."/>
            <person name="Wang D."/>
            <person name="Liang C."/>
        </authorList>
    </citation>
    <scope>NUCLEOTIDE SEQUENCE [LARGE SCALE GENOMIC DNA]</scope>
    <source>
        <strain evidence="2">cv. G1812</strain>
    </source>
</reference>
<keyword evidence="1" id="KW-0472">Membrane</keyword>
<evidence type="ECO:0000313" key="3">
    <source>
        <dbReference type="Proteomes" id="UP000015106"/>
    </source>
</evidence>
<name>A0A8R7P8D8_TRIUA</name>
<reference evidence="3" key="1">
    <citation type="journal article" date="2013" name="Nature">
        <title>Draft genome of the wheat A-genome progenitor Triticum urartu.</title>
        <authorList>
            <person name="Ling H.Q."/>
            <person name="Zhao S."/>
            <person name="Liu D."/>
            <person name="Wang J."/>
            <person name="Sun H."/>
            <person name="Zhang C."/>
            <person name="Fan H."/>
            <person name="Li D."/>
            <person name="Dong L."/>
            <person name="Tao Y."/>
            <person name="Gao C."/>
            <person name="Wu H."/>
            <person name="Li Y."/>
            <person name="Cui Y."/>
            <person name="Guo X."/>
            <person name="Zheng S."/>
            <person name="Wang B."/>
            <person name="Yu K."/>
            <person name="Liang Q."/>
            <person name="Yang W."/>
            <person name="Lou X."/>
            <person name="Chen J."/>
            <person name="Feng M."/>
            <person name="Jian J."/>
            <person name="Zhang X."/>
            <person name="Luo G."/>
            <person name="Jiang Y."/>
            <person name="Liu J."/>
            <person name="Wang Z."/>
            <person name="Sha Y."/>
            <person name="Zhang B."/>
            <person name="Wu H."/>
            <person name="Tang D."/>
            <person name="Shen Q."/>
            <person name="Xue P."/>
            <person name="Zou S."/>
            <person name="Wang X."/>
            <person name="Liu X."/>
            <person name="Wang F."/>
            <person name="Yang Y."/>
            <person name="An X."/>
            <person name="Dong Z."/>
            <person name="Zhang K."/>
            <person name="Zhang X."/>
            <person name="Luo M.C."/>
            <person name="Dvorak J."/>
            <person name="Tong Y."/>
            <person name="Wang J."/>
            <person name="Yang H."/>
            <person name="Li Z."/>
            <person name="Wang D."/>
            <person name="Zhang A."/>
            <person name="Wang J."/>
        </authorList>
    </citation>
    <scope>NUCLEOTIDE SEQUENCE</scope>
    <source>
        <strain evidence="3">cv. G1812</strain>
    </source>
</reference>